<dbReference type="STRING" id="70415.A0A5S6R5G5"/>
<organism evidence="7 8">
    <name type="scientific">Trichuris muris</name>
    <name type="common">Mouse whipworm</name>
    <dbReference type="NCBI Taxonomy" id="70415"/>
    <lineage>
        <taxon>Eukaryota</taxon>
        <taxon>Metazoa</taxon>
        <taxon>Ecdysozoa</taxon>
        <taxon>Nematoda</taxon>
        <taxon>Enoplea</taxon>
        <taxon>Dorylaimia</taxon>
        <taxon>Trichinellida</taxon>
        <taxon>Trichuridae</taxon>
        <taxon>Trichuris</taxon>
    </lineage>
</organism>
<sequence>MGDVVAHIKQDVNTLLYDERQLIGRAFAKIEKVSTRKREECFAGMSALLAICLIFCNCAKLICNAIGFVYPAYVSVYAIESADKKDDTQWLTYWTIFALFSLFDFFADKVMSYFPFYWLLKCIFLLWLYLPIYRGAEKIYQSYVRPYAVARLLPSGGEAQ</sequence>
<keyword evidence="5 6" id="KW-0472">Membrane</keyword>
<keyword evidence="4 6" id="KW-1133">Transmembrane helix</keyword>
<evidence type="ECO:0000256" key="6">
    <source>
        <dbReference type="RuleBase" id="RU362006"/>
    </source>
</evidence>
<keyword evidence="3 6" id="KW-0812">Transmembrane</keyword>
<accession>A0A5S6R5G5</accession>
<proteinExistence type="inferred from homology"/>
<dbReference type="WBParaSite" id="TMUE_3000014452.1">
    <property type="protein sequence ID" value="TMUE_3000014452.1"/>
    <property type="gene ID" value="WBGene00285880"/>
</dbReference>
<evidence type="ECO:0000313" key="7">
    <source>
        <dbReference type="Proteomes" id="UP000046395"/>
    </source>
</evidence>
<feature type="transmembrane region" description="Helical" evidence="6">
    <location>
        <begin position="114"/>
        <end position="133"/>
    </location>
</feature>
<feature type="transmembrane region" description="Helical" evidence="6">
    <location>
        <begin position="90"/>
        <end position="107"/>
    </location>
</feature>
<evidence type="ECO:0000313" key="8">
    <source>
        <dbReference type="WBParaSite" id="TMUE_3000014452.1"/>
    </source>
</evidence>
<reference evidence="8" key="1">
    <citation type="submission" date="2019-12" db="UniProtKB">
        <authorList>
            <consortium name="WormBaseParasite"/>
        </authorList>
    </citation>
    <scope>IDENTIFICATION</scope>
</reference>
<name>A0A5S6R5G5_TRIMR</name>
<dbReference type="PANTHER" id="PTHR12300:SF161">
    <property type="entry name" value="RECEPTOR EXPRESSION-ENHANCING PROTEIN"/>
    <property type="match status" value="1"/>
</dbReference>
<keyword evidence="7" id="KW-1185">Reference proteome</keyword>
<evidence type="ECO:0000256" key="2">
    <source>
        <dbReference type="ARBA" id="ARBA00008573"/>
    </source>
</evidence>
<dbReference type="PANTHER" id="PTHR12300">
    <property type="entry name" value="HVA22-LIKE PROTEINS"/>
    <property type="match status" value="1"/>
</dbReference>
<dbReference type="AlphaFoldDB" id="A0A5S6R5G5"/>
<evidence type="ECO:0000256" key="4">
    <source>
        <dbReference type="ARBA" id="ARBA00022989"/>
    </source>
</evidence>
<feature type="transmembrane region" description="Helical" evidence="6">
    <location>
        <begin position="42"/>
        <end position="70"/>
    </location>
</feature>
<protein>
    <recommendedName>
        <fullName evidence="6">Receptor expression-enhancing protein</fullName>
    </recommendedName>
</protein>
<dbReference type="Proteomes" id="UP000046395">
    <property type="component" value="Unassembled WGS sequence"/>
</dbReference>
<evidence type="ECO:0000256" key="5">
    <source>
        <dbReference type="ARBA" id="ARBA00023136"/>
    </source>
</evidence>
<comment type="subcellular location">
    <subcellularLocation>
        <location evidence="1 6">Membrane</location>
        <topology evidence="1 6">Multi-pass membrane protein</topology>
    </subcellularLocation>
</comment>
<evidence type="ECO:0000256" key="3">
    <source>
        <dbReference type="ARBA" id="ARBA00022692"/>
    </source>
</evidence>
<dbReference type="InterPro" id="IPR004345">
    <property type="entry name" value="TB2_DP1_HVA22"/>
</dbReference>
<comment type="similarity">
    <text evidence="2 6">Belongs to the DP1 family.</text>
</comment>
<dbReference type="GO" id="GO:0016020">
    <property type="term" value="C:membrane"/>
    <property type="evidence" value="ECO:0007669"/>
    <property type="project" value="UniProtKB-SubCell"/>
</dbReference>
<evidence type="ECO:0000256" key="1">
    <source>
        <dbReference type="ARBA" id="ARBA00004141"/>
    </source>
</evidence>
<dbReference type="Pfam" id="PF03134">
    <property type="entry name" value="TB2_DP1_HVA22"/>
    <property type="match status" value="1"/>
</dbReference>